<reference evidence="2 3" key="1">
    <citation type="journal article" date="2015" name="Parasitol. Res.">
        <title>Viruses in close associations with free-living amoebae.</title>
        <authorList>
            <person name="Scheid P."/>
        </authorList>
    </citation>
    <scope>NUCLEOTIDE SEQUENCE [LARGE SCALE GENOMIC DNA]</scope>
    <source>
        <strain evidence="2">KlaHel</strain>
    </source>
</reference>
<organism evidence="2 3">
    <name type="scientific">Pandoravirus inopinatum</name>
    <dbReference type="NCBI Taxonomy" id="1605721"/>
    <lineage>
        <taxon>Viruses</taxon>
        <taxon>Pandoravirus</taxon>
    </lineage>
</organism>
<protein>
    <submittedName>
        <fullName evidence="2">Uncharacterized protein</fullName>
    </submittedName>
</protein>
<proteinExistence type="predicted"/>
<keyword evidence="1" id="KW-0472">Membrane</keyword>
<dbReference type="EMBL" id="KP136319">
    <property type="protein sequence ID" value="AJF96828.1"/>
    <property type="molecule type" value="Genomic_DNA"/>
</dbReference>
<evidence type="ECO:0000313" key="3">
    <source>
        <dbReference type="Proteomes" id="UP000202511"/>
    </source>
</evidence>
<keyword evidence="1" id="KW-0812">Transmembrane</keyword>
<name>A0A0B5IVY5_9VIRU</name>
<dbReference type="RefSeq" id="YP_009119063.1">
    <property type="nucleotide sequence ID" value="NC_026440.1"/>
</dbReference>
<evidence type="ECO:0000313" key="2">
    <source>
        <dbReference type="EMBL" id="AJF96828.1"/>
    </source>
</evidence>
<sequence length="156" mass="17333">MSSLFLLFFREQTHGHKKTQERRLCIFLCKKNPFVFLCIFLCFFTLLMAGTAAASGLARSMRSLGSVRRVKEAHIRGPVDDGLPFALVAIRRIDQRGDLAPEIVALELFQLVGRQPYVHRVGGLEGAQAIQHCVPAMTLAGAIAAWPAQKKARRSE</sequence>
<accession>A0A0B5IVY5</accession>
<dbReference type="KEGG" id="vg:23461745"/>
<keyword evidence="1" id="KW-1133">Transmembrane helix</keyword>
<dbReference type="Proteomes" id="UP000202511">
    <property type="component" value="Segment"/>
</dbReference>
<feature type="transmembrane region" description="Helical" evidence="1">
    <location>
        <begin position="34"/>
        <end position="58"/>
    </location>
</feature>
<dbReference type="GeneID" id="23461745"/>
<evidence type="ECO:0000256" key="1">
    <source>
        <dbReference type="SAM" id="Phobius"/>
    </source>
</evidence>